<evidence type="ECO:0000313" key="3">
    <source>
        <dbReference type="Proteomes" id="UP000312512"/>
    </source>
</evidence>
<feature type="region of interest" description="Disordered" evidence="1">
    <location>
        <begin position="84"/>
        <end position="203"/>
    </location>
</feature>
<organism evidence="2 3">
    <name type="scientific">Nonomuraea phyllanthi</name>
    <dbReference type="NCBI Taxonomy" id="2219224"/>
    <lineage>
        <taxon>Bacteria</taxon>
        <taxon>Bacillati</taxon>
        <taxon>Actinomycetota</taxon>
        <taxon>Actinomycetes</taxon>
        <taxon>Streptosporangiales</taxon>
        <taxon>Streptosporangiaceae</taxon>
        <taxon>Nonomuraea</taxon>
    </lineage>
</organism>
<dbReference type="EMBL" id="VDLX02000010">
    <property type="protein sequence ID" value="KAB8192236.1"/>
    <property type="molecule type" value="Genomic_DNA"/>
</dbReference>
<feature type="compositionally biased region" description="Low complexity" evidence="1">
    <location>
        <begin position="104"/>
        <end position="120"/>
    </location>
</feature>
<name>A0A5C4W6R4_9ACTN</name>
<gene>
    <name evidence="2" type="ORF">FH608_026455</name>
</gene>
<sequence length="306" mass="31121">MSGSGRRATGRHAAGRSRRGRRARRRGSGRRWTVGALALAGGAAAVLSVNGALTGGVLGGTLTRGVLGPALSGGTLGETLTGGVLGEALTGGRPTVTAGRRPGRASGQEAGAGRAGEQAGPSGTARTGGDGGAEASARPRSREAQKTEPAMPEPAMSGSTAPRSTAPESAVTGPSASEPPAKASPGGLVEGSTDYRADGPSRHTDQRAAEYFRTHWDANDKASKRLKDIRTVGGYLRIYTDLPETADNSSQAITLCRRGLAYLRSLGVTHPIVFVQAEFGENGNPVLANILGPSDTSCRVTYPEPG</sequence>
<feature type="compositionally biased region" description="Polar residues" evidence="1">
    <location>
        <begin position="157"/>
        <end position="167"/>
    </location>
</feature>
<comment type="caution">
    <text evidence="2">The sequence shown here is derived from an EMBL/GenBank/DDBJ whole genome shotgun (WGS) entry which is preliminary data.</text>
</comment>
<evidence type="ECO:0000256" key="1">
    <source>
        <dbReference type="SAM" id="MobiDB-lite"/>
    </source>
</evidence>
<dbReference type="OrthoDB" id="3543658at2"/>
<protein>
    <submittedName>
        <fullName evidence="2">Uncharacterized protein</fullName>
    </submittedName>
</protein>
<reference evidence="2 3" key="1">
    <citation type="submission" date="2019-10" db="EMBL/GenBank/DDBJ databases">
        <title>Nonomuraea sp. nov., isolated from Phyllanthus amarus.</title>
        <authorList>
            <person name="Klykleung N."/>
            <person name="Tanasupawat S."/>
        </authorList>
    </citation>
    <scope>NUCLEOTIDE SEQUENCE [LARGE SCALE GENOMIC DNA]</scope>
    <source>
        <strain evidence="2 3">PA1-10</strain>
    </source>
</reference>
<feature type="compositionally biased region" description="Basic and acidic residues" evidence="1">
    <location>
        <begin position="193"/>
        <end position="203"/>
    </location>
</feature>
<proteinExistence type="predicted"/>
<dbReference type="AlphaFoldDB" id="A0A5C4W6R4"/>
<dbReference type="Proteomes" id="UP000312512">
    <property type="component" value="Unassembled WGS sequence"/>
</dbReference>
<keyword evidence="3" id="KW-1185">Reference proteome</keyword>
<feature type="region of interest" description="Disordered" evidence="1">
    <location>
        <begin position="1"/>
        <end position="30"/>
    </location>
</feature>
<dbReference type="RefSeq" id="WP_139633307.1">
    <property type="nucleotide sequence ID" value="NZ_VDLX02000010.1"/>
</dbReference>
<feature type="compositionally biased region" description="Low complexity" evidence="1">
    <location>
        <begin position="173"/>
        <end position="187"/>
    </location>
</feature>
<feature type="compositionally biased region" description="Basic residues" evidence="1">
    <location>
        <begin position="8"/>
        <end position="29"/>
    </location>
</feature>
<accession>A0A5C4W6R4</accession>
<evidence type="ECO:0000313" key="2">
    <source>
        <dbReference type="EMBL" id="KAB8192236.1"/>
    </source>
</evidence>